<sequence length="89" mass="9701">MNTELGAFALRQMLASTAVLGPILILIGLCYFLFNQSRRSVTLYIGTGLILTVIGVACLYSELQSEDSRAHNDAAIEQVEVIAEEAVRK</sequence>
<protein>
    <submittedName>
        <fullName evidence="2">Uncharacterized protein</fullName>
    </submittedName>
</protein>
<dbReference type="RefSeq" id="WP_088565657.1">
    <property type="nucleotide sequence ID" value="NZ_CP020946.1"/>
</dbReference>
<keyword evidence="1" id="KW-0472">Membrane</keyword>
<reference evidence="2 3" key="1">
    <citation type="submission" date="2017-04" db="EMBL/GenBank/DDBJ databases">
        <title>Whole genome sequence of Bdellovibrio bacteriovorus strain SSB218315.</title>
        <authorList>
            <person name="Oyedara O."/>
            <person name="Rodriguez-Perez M.A."/>
        </authorList>
    </citation>
    <scope>NUCLEOTIDE SEQUENCE [LARGE SCALE GENOMIC DNA]</scope>
    <source>
        <strain evidence="2 3">SSB218315</strain>
    </source>
</reference>
<organism evidence="2 3">
    <name type="scientific">Bdellovibrio bacteriovorus</name>
    <dbReference type="NCBI Taxonomy" id="959"/>
    <lineage>
        <taxon>Bacteria</taxon>
        <taxon>Pseudomonadati</taxon>
        <taxon>Bdellovibrionota</taxon>
        <taxon>Bdellovibrionia</taxon>
        <taxon>Bdellovibrionales</taxon>
        <taxon>Pseudobdellovibrionaceae</taxon>
        <taxon>Bdellovibrio</taxon>
    </lineage>
</organism>
<keyword evidence="1" id="KW-0812">Transmembrane</keyword>
<proteinExistence type="predicted"/>
<evidence type="ECO:0000313" key="3">
    <source>
        <dbReference type="Proteomes" id="UP000197003"/>
    </source>
</evidence>
<evidence type="ECO:0000256" key="1">
    <source>
        <dbReference type="SAM" id="Phobius"/>
    </source>
</evidence>
<dbReference type="AlphaFoldDB" id="A0A1Z3N9M6"/>
<accession>A0A1Z3N9M6</accession>
<dbReference type="Proteomes" id="UP000197003">
    <property type="component" value="Chromosome"/>
</dbReference>
<dbReference type="OrthoDB" id="5296141at2"/>
<feature type="transmembrane region" description="Helical" evidence="1">
    <location>
        <begin position="41"/>
        <end position="63"/>
    </location>
</feature>
<gene>
    <name evidence="2" type="ORF">B9G79_11675</name>
</gene>
<evidence type="ECO:0000313" key="2">
    <source>
        <dbReference type="EMBL" id="ASD64178.1"/>
    </source>
</evidence>
<dbReference type="EMBL" id="CP020946">
    <property type="protein sequence ID" value="ASD64178.1"/>
    <property type="molecule type" value="Genomic_DNA"/>
</dbReference>
<keyword evidence="1" id="KW-1133">Transmembrane helix</keyword>
<feature type="transmembrane region" description="Helical" evidence="1">
    <location>
        <begin position="12"/>
        <end position="34"/>
    </location>
</feature>
<name>A0A1Z3N9M6_BDEBC</name>